<proteinExistence type="predicted"/>
<dbReference type="Pfam" id="PF05685">
    <property type="entry name" value="Uma2"/>
    <property type="match status" value="1"/>
</dbReference>
<keyword evidence="3" id="KW-1185">Reference proteome</keyword>
<dbReference type="InterPro" id="IPR011335">
    <property type="entry name" value="Restrct_endonuc-II-like"/>
</dbReference>
<feature type="domain" description="Putative restriction endonuclease" evidence="1">
    <location>
        <begin position="30"/>
        <end position="188"/>
    </location>
</feature>
<keyword evidence="2" id="KW-0378">Hydrolase</keyword>
<dbReference type="InterPro" id="IPR012296">
    <property type="entry name" value="Nuclease_put_TT1808"/>
</dbReference>
<organism evidence="2 3">
    <name type="scientific">Pseudanabaena galeata UHCC 0370</name>
    <dbReference type="NCBI Taxonomy" id="3110310"/>
    <lineage>
        <taxon>Bacteria</taxon>
        <taxon>Bacillati</taxon>
        <taxon>Cyanobacteriota</taxon>
        <taxon>Cyanophyceae</taxon>
        <taxon>Pseudanabaenales</taxon>
        <taxon>Pseudanabaenaceae</taxon>
        <taxon>Pseudanabaena</taxon>
    </lineage>
</organism>
<dbReference type="SUPFAM" id="SSF52980">
    <property type="entry name" value="Restriction endonuclease-like"/>
    <property type="match status" value="1"/>
</dbReference>
<dbReference type="EMBL" id="JAYGIE010000073">
    <property type="protein sequence ID" value="MEA5478320.1"/>
    <property type="molecule type" value="Genomic_DNA"/>
</dbReference>
<dbReference type="Gene3D" id="3.90.1570.10">
    <property type="entry name" value="tt1808, chain A"/>
    <property type="match status" value="1"/>
</dbReference>
<gene>
    <name evidence="2" type="ORF">VB774_11895</name>
</gene>
<dbReference type="InterPro" id="IPR008538">
    <property type="entry name" value="Uma2"/>
</dbReference>
<keyword evidence="2" id="KW-0540">Nuclease</keyword>
<dbReference type="CDD" id="cd06260">
    <property type="entry name" value="DUF820-like"/>
    <property type="match status" value="1"/>
</dbReference>
<dbReference type="RefSeq" id="WP_323261835.1">
    <property type="nucleotide sequence ID" value="NZ_JAYGIE010000073.1"/>
</dbReference>
<protein>
    <submittedName>
        <fullName evidence="2">Uma2 family endonuclease</fullName>
    </submittedName>
</protein>
<dbReference type="PANTHER" id="PTHR47152:SF2">
    <property type="entry name" value="SLR2084 PROTEIN"/>
    <property type="match status" value="1"/>
</dbReference>
<dbReference type="Proteomes" id="UP001301388">
    <property type="component" value="Unassembled WGS sequence"/>
</dbReference>
<reference evidence="2 3" key="1">
    <citation type="submission" date="2023-12" db="EMBL/GenBank/DDBJ databases">
        <title>Baltic Sea Cyanobacteria.</title>
        <authorList>
            <person name="Delbaje E."/>
            <person name="Fewer D.P."/>
            <person name="Shishido T.K."/>
        </authorList>
    </citation>
    <scope>NUCLEOTIDE SEQUENCE [LARGE SCALE GENOMIC DNA]</scope>
    <source>
        <strain evidence="2 3">UHCC 0370</strain>
    </source>
</reference>
<evidence type="ECO:0000259" key="1">
    <source>
        <dbReference type="Pfam" id="PF05685"/>
    </source>
</evidence>
<dbReference type="PANTHER" id="PTHR47152">
    <property type="entry name" value="SLR2084 PROTEIN-RELATED"/>
    <property type="match status" value="1"/>
</dbReference>
<keyword evidence="2" id="KW-0255">Endonuclease</keyword>
<evidence type="ECO:0000313" key="2">
    <source>
        <dbReference type="EMBL" id="MEA5478320.1"/>
    </source>
</evidence>
<accession>A0ABU5TJD6</accession>
<dbReference type="GO" id="GO:0004519">
    <property type="term" value="F:endonuclease activity"/>
    <property type="evidence" value="ECO:0007669"/>
    <property type="project" value="UniProtKB-KW"/>
</dbReference>
<evidence type="ECO:0000313" key="3">
    <source>
        <dbReference type="Proteomes" id="UP001301388"/>
    </source>
</evidence>
<name>A0ABU5TJD6_9CYAN</name>
<comment type="caution">
    <text evidence="2">The sequence shown here is derived from an EMBL/GenBank/DDBJ whole genome shotgun (WGS) entry which is preliminary data.</text>
</comment>
<sequence>MTTTPLPLKPEIATTNISSDSNAVLKNISWQTYQAMLADMGDRRSARLNYDQGVVEIRMPSDLHEAINRLLARIVGVLAEELDLPLKEFGSVTLNRQDINKGVEPDSSFYIQNSDRIKGTKIDISVDPPPDLVLEIDITNSSMRSFAVYQQLGIPEIWRYANGTIKVYQLHNGLYQECEFSAAFPMISGVVLDRFLQMLNTEDSISIVRAVRKWLKESS</sequence>